<evidence type="ECO:0000313" key="2">
    <source>
        <dbReference type="EMBL" id="SFF28787.1"/>
    </source>
</evidence>
<dbReference type="EMBL" id="FONW01000004">
    <property type="protein sequence ID" value="SFF28787.1"/>
    <property type="molecule type" value="Genomic_DNA"/>
</dbReference>
<name>A0A1I2HIT0_9BACT</name>
<dbReference type="InterPro" id="IPR050361">
    <property type="entry name" value="MPP/UQCRC_Complex"/>
</dbReference>
<protein>
    <submittedName>
        <fullName evidence="2">Predicted Zn-dependent peptidase</fullName>
    </submittedName>
</protein>
<dbReference type="InterPro" id="IPR011249">
    <property type="entry name" value="Metalloenz_LuxS/M16"/>
</dbReference>
<feature type="domain" description="Peptidase M16 C-terminal" evidence="1">
    <location>
        <begin position="182"/>
        <end position="357"/>
    </location>
</feature>
<dbReference type="PANTHER" id="PTHR11851">
    <property type="entry name" value="METALLOPROTEASE"/>
    <property type="match status" value="1"/>
</dbReference>
<organism evidence="2 3">
    <name type="scientific">Sunxiuqinia elliptica</name>
    <dbReference type="NCBI Taxonomy" id="655355"/>
    <lineage>
        <taxon>Bacteria</taxon>
        <taxon>Pseudomonadati</taxon>
        <taxon>Bacteroidota</taxon>
        <taxon>Bacteroidia</taxon>
        <taxon>Marinilabiliales</taxon>
        <taxon>Prolixibacteraceae</taxon>
        <taxon>Sunxiuqinia</taxon>
    </lineage>
</organism>
<sequence>MIKQEIQPPIYTPGKPDILTPEAHQLTNGIPLRIMNAGTQEVTRLDFLFDAGTWYENKHLQAVMTNAMLQEGSQNYSGAQLAEIMDFRGAYIQFLADHHLGGISLIALNKHLPYLLPVVEDLIKNPLFEQAELDTLITRRKQRFLLENKKVKVLCQKRFSTALFGDSHPYAQRVKADDFNTIKREDLVEFYQRCYRSNHCRILATGKTDEKLPVMLEQHFGAADWAGEALLIRDRKLQPNSEKEYHVSQKDAIQSAIRIGRPLVQKDHPDYIGLQILNTILGGYFSSRLMANIREEKGYTYGIGSSIMNLKNAGYWVIATETANEYVDATVREVFLELKKLREEEVSEAELKRVRQYLLGEFIRDFDGPFAQAQSFRAVDDFGLDQQFYDAYYQTLLTITPADLLDLANRYLNEEDFYTVVAGA</sequence>
<proteinExistence type="predicted"/>
<dbReference type="STRING" id="655355.SAMN05216283_10481"/>
<dbReference type="PANTHER" id="PTHR11851:SF224">
    <property type="entry name" value="PROCESSING PROTEASE"/>
    <property type="match status" value="1"/>
</dbReference>
<dbReference type="RefSeq" id="WP_093919768.1">
    <property type="nucleotide sequence ID" value="NZ_FONW01000004.1"/>
</dbReference>
<dbReference type="InterPro" id="IPR007863">
    <property type="entry name" value="Peptidase_M16_C"/>
</dbReference>
<dbReference type="SUPFAM" id="SSF63411">
    <property type="entry name" value="LuxS/MPP-like metallohydrolase"/>
    <property type="match status" value="2"/>
</dbReference>
<dbReference type="Gene3D" id="3.30.830.10">
    <property type="entry name" value="Metalloenzyme, LuxS/M16 peptidase-like"/>
    <property type="match status" value="2"/>
</dbReference>
<dbReference type="GO" id="GO:0046872">
    <property type="term" value="F:metal ion binding"/>
    <property type="evidence" value="ECO:0007669"/>
    <property type="project" value="InterPro"/>
</dbReference>
<dbReference type="Proteomes" id="UP000198964">
    <property type="component" value="Unassembled WGS sequence"/>
</dbReference>
<gene>
    <name evidence="2" type="ORF">SAMN05216283_10481</name>
</gene>
<keyword evidence="3" id="KW-1185">Reference proteome</keyword>
<dbReference type="Pfam" id="PF05193">
    <property type="entry name" value="Peptidase_M16_C"/>
    <property type="match status" value="1"/>
</dbReference>
<accession>A0A1I2HIT0</accession>
<evidence type="ECO:0000313" key="3">
    <source>
        <dbReference type="Proteomes" id="UP000198964"/>
    </source>
</evidence>
<reference evidence="2 3" key="1">
    <citation type="submission" date="2016-10" db="EMBL/GenBank/DDBJ databases">
        <authorList>
            <person name="de Groot N.N."/>
        </authorList>
    </citation>
    <scope>NUCLEOTIDE SEQUENCE [LARGE SCALE GENOMIC DNA]</scope>
    <source>
        <strain evidence="2 3">CGMCC 1.9156</strain>
    </source>
</reference>
<evidence type="ECO:0000259" key="1">
    <source>
        <dbReference type="Pfam" id="PF05193"/>
    </source>
</evidence>
<dbReference type="AlphaFoldDB" id="A0A1I2HIT0"/>